<accession>A0ABR0U007</accession>
<dbReference type="PANTHER" id="PTHR31623:SF105">
    <property type="entry name" value="VINORINE SYNTHASE-LIKE"/>
    <property type="match status" value="1"/>
</dbReference>
<comment type="caution">
    <text evidence="4">The sequence shown here is derived from an EMBL/GenBank/DDBJ whole genome shotgun (WGS) entry which is preliminary data.</text>
</comment>
<dbReference type="Proteomes" id="UP001318860">
    <property type="component" value="Unassembled WGS sequence"/>
</dbReference>
<gene>
    <name evidence="4" type="ORF">DH2020_007963</name>
</gene>
<sequence>MESETISIENVMPSSPTPQHLQTYRISMLDQIVPPMLVPLVLYFPNNTSEIINDHDSFISQTTQQLKLSLSVILTRFYPLAGRVNGGGRSINCNDQGATTYQIFSENPDQNLPRHLLPCEITWDAEQCPDSTAALIQVNYFDCGGVAIGIVFWHKIGDAMTMGNFLNSWANTTRGSREPICPNYIAQSMFPYKEEMPNQSGSLAAILKTGKSVMRRYVFDKMSISKLKAKSGAVERPSRVEVVSALIWKCFMAASLANNNSASVLTHAVNLRRRAQPPFPSDCFGNFPGLAAAPNSNGKEEDLCELVRKMRDAIRKIDNDFVNRMVGEDGLLGYRQNLGLTWSEVPENADLLSISSWCSFGFYNVDFGFGNPIWLTRCDTGCDSGSRFLNVVWLMDTRDGDGIEAWVILDEKYMSVFDNVEELRALAYSDPSPLEIPAPMIRSNGLA</sequence>
<evidence type="ECO:0000256" key="3">
    <source>
        <dbReference type="ARBA" id="ARBA00023315"/>
    </source>
</evidence>
<evidence type="ECO:0000256" key="2">
    <source>
        <dbReference type="ARBA" id="ARBA00022679"/>
    </source>
</evidence>
<comment type="similarity">
    <text evidence="1">Belongs to the plant acyltransferase family.</text>
</comment>
<protein>
    <submittedName>
        <fullName evidence="4">Uncharacterized protein</fullName>
    </submittedName>
</protein>
<proteinExistence type="inferred from homology"/>
<reference evidence="4 5" key="1">
    <citation type="journal article" date="2021" name="Comput. Struct. Biotechnol. J.">
        <title>De novo genome assembly of the potent medicinal plant Rehmannia glutinosa using nanopore technology.</title>
        <authorList>
            <person name="Ma L."/>
            <person name="Dong C."/>
            <person name="Song C."/>
            <person name="Wang X."/>
            <person name="Zheng X."/>
            <person name="Niu Y."/>
            <person name="Chen S."/>
            <person name="Feng W."/>
        </authorList>
    </citation>
    <scope>NUCLEOTIDE SEQUENCE [LARGE SCALE GENOMIC DNA]</scope>
    <source>
        <strain evidence="4">DH-2019</strain>
    </source>
</reference>
<evidence type="ECO:0000313" key="4">
    <source>
        <dbReference type="EMBL" id="KAK6115694.1"/>
    </source>
</evidence>
<dbReference type="PANTHER" id="PTHR31623">
    <property type="entry name" value="F21J9.9"/>
    <property type="match status" value="1"/>
</dbReference>
<dbReference type="Gene3D" id="3.30.559.10">
    <property type="entry name" value="Chloramphenicol acetyltransferase-like domain"/>
    <property type="match status" value="2"/>
</dbReference>
<keyword evidence="5" id="KW-1185">Reference proteome</keyword>
<dbReference type="InterPro" id="IPR023213">
    <property type="entry name" value="CAT-like_dom_sf"/>
</dbReference>
<dbReference type="Pfam" id="PF02458">
    <property type="entry name" value="Transferase"/>
    <property type="match status" value="1"/>
</dbReference>
<keyword evidence="3" id="KW-0012">Acyltransferase</keyword>
<dbReference type="EMBL" id="JABTTQ020003506">
    <property type="protein sequence ID" value="KAK6115694.1"/>
    <property type="molecule type" value="Genomic_DNA"/>
</dbReference>
<organism evidence="4 5">
    <name type="scientific">Rehmannia glutinosa</name>
    <name type="common">Chinese foxglove</name>
    <dbReference type="NCBI Taxonomy" id="99300"/>
    <lineage>
        <taxon>Eukaryota</taxon>
        <taxon>Viridiplantae</taxon>
        <taxon>Streptophyta</taxon>
        <taxon>Embryophyta</taxon>
        <taxon>Tracheophyta</taxon>
        <taxon>Spermatophyta</taxon>
        <taxon>Magnoliopsida</taxon>
        <taxon>eudicotyledons</taxon>
        <taxon>Gunneridae</taxon>
        <taxon>Pentapetalae</taxon>
        <taxon>asterids</taxon>
        <taxon>lamiids</taxon>
        <taxon>Lamiales</taxon>
        <taxon>Orobanchaceae</taxon>
        <taxon>Rehmannieae</taxon>
        <taxon>Rehmannia</taxon>
    </lineage>
</organism>
<name>A0ABR0U007_REHGL</name>
<keyword evidence="2" id="KW-0808">Transferase</keyword>
<evidence type="ECO:0000313" key="5">
    <source>
        <dbReference type="Proteomes" id="UP001318860"/>
    </source>
</evidence>
<evidence type="ECO:0000256" key="1">
    <source>
        <dbReference type="ARBA" id="ARBA00009861"/>
    </source>
</evidence>